<sequence>MPNNPAMKISHMYTYPIKSLCGVEVNSIPVTKHGFPYDRRFMLLKVVRDDNGTVTFKNMAVAHFYEMALFTQAIALPVDEEDSGSVTVTFYPPPGKGVKTSLDIPLRPELTDELETIRIEMHRSATQAYRMPAVYSDWFSTCFGYEVILAYLGSHLRKVLMTSRNNNNNAAKSSTKPPSSWLASLTSSAAALISSVGDDEDYITFADCAPYLIVSETSLHAIDARLTQDAKMDMRKFRPNIVIAGASEPWAEDFWGQLTFTSSSMSPPQLTILNCEQNCGRCQSINVDYQTGETATGDEGQVLKILAKDRRVDKGMKWNPIFGRYSFLHAGGGEGNVLSVGDEVVVSRMNTERTRFDWEGLCTK</sequence>
<dbReference type="SUPFAM" id="SSF50800">
    <property type="entry name" value="PK beta-barrel domain-like"/>
    <property type="match status" value="1"/>
</dbReference>
<keyword evidence="3" id="KW-1185">Reference proteome</keyword>
<accession>A0AAQ3M300</accession>
<dbReference type="PROSITE" id="PS51340">
    <property type="entry name" value="MOSC"/>
    <property type="match status" value="1"/>
</dbReference>
<dbReference type="InterPro" id="IPR011037">
    <property type="entry name" value="Pyrv_Knase-like_insert_dom_sf"/>
</dbReference>
<dbReference type="AlphaFoldDB" id="A0AAQ3M300"/>
<dbReference type="GO" id="GO:0030170">
    <property type="term" value="F:pyridoxal phosphate binding"/>
    <property type="evidence" value="ECO:0007669"/>
    <property type="project" value="InterPro"/>
</dbReference>
<dbReference type="InterPro" id="IPR005302">
    <property type="entry name" value="MoCF_Sase_C"/>
</dbReference>
<feature type="domain" description="MOSC" evidence="1">
    <location>
        <begin position="175"/>
        <end position="347"/>
    </location>
</feature>
<dbReference type="EMBL" id="CP138583">
    <property type="protein sequence ID" value="WPH00384.1"/>
    <property type="molecule type" value="Genomic_DNA"/>
</dbReference>
<dbReference type="Pfam" id="PF03473">
    <property type="entry name" value="MOSC"/>
    <property type="match status" value="1"/>
</dbReference>
<dbReference type="InterPro" id="IPR005303">
    <property type="entry name" value="MOCOS_middle"/>
</dbReference>
<dbReference type="PANTHER" id="PTHR14237:SF34">
    <property type="entry name" value="MOSC DOMAIN PROTEIN (AFU_ORTHOLOGUE AFUA_2G07820)"/>
    <property type="match status" value="1"/>
</dbReference>
<evidence type="ECO:0000313" key="3">
    <source>
        <dbReference type="Proteomes" id="UP001303373"/>
    </source>
</evidence>
<name>A0AAQ3M300_9PEZI</name>
<dbReference type="Proteomes" id="UP001303373">
    <property type="component" value="Chromosome 4"/>
</dbReference>
<dbReference type="GO" id="GO:0030151">
    <property type="term" value="F:molybdenum ion binding"/>
    <property type="evidence" value="ECO:0007669"/>
    <property type="project" value="InterPro"/>
</dbReference>
<dbReference type="SUPFAM" id="SSF141673">
    <property type="entry name" value="MOSC N-terminal domain-like"/>
    <property type="match status" value="1"/>
</dbReference>
<dbReference type="PANTHER" id="PTHR14237">
    <property type="entry name" value="MOLYBDOPTERIN COFACTOR SULFURASE MOSC"/>
    <property type="match status" value="1"/>
</dbReference>
<organism evidence="2 3">
    <name type="scientific">Acrodontium crateriforme</name>
    <dbReference type="NCBI Taxonomy" id="150365"/>
    <lineage>
        <taxon>Eukaryota</taxon>
        <taxon>Fungi</taxon>
        <taxon>Dikarya</taxon>
        <taxon>Ascomycota</taxon>
        <taxon>Pezizomycotina</taxon>
        <taxon>Dothideomycetes</taxon>
        <taxon>Dothideomycetidae</taxon>
        <taxon>Mycosphaerellales</taxon>
        <taxon>Teratosphaeriaceae</taxon>
        <taxon>Acrodontium</taxon>
    </lineage>
</organism>
<protein>
    <recommendedName>
        <fullName evidence="1">MOSC domain-containing protein</fullName>
    </recommendedName>
</protein>
<evidence type="ECO:0000313" key="2">
    <source>
        <dbReference type="EMBL" id="WPH00384.1"/>
    </source>
</evidence>
<dbReference type="Pfam" id="PF03476">
    <property type="entry name" value="MOSC_N"/>
    <property type="match status" value="1"/>
</dbReference>
<dbReference type="GO" id="GO:0003824">
    <property type="term" value="F:catalytic activity"/>
    <property type="evidence" value="ECO:0007669"/>
    <property type="project" value="InterPro"/>
</dbReference>
<proteinExistence type="predicted"/>
<reference evidence="2 3" key="1">
    <citation type="submission" date="2023-11" db="EMBL/GenBank/DDBJ databases">
        <title>An acidophilic fungus is an integral part of prey digestion in a carnivorous sundew plant.</title>
        <authorList>
            <person name="Tsai I.J."/>
        </authorList>
    </citation>
    <scope>NUCLEOTIDE SEQUENCE [LARGE SCALE GENOMIC DNA]</scope>
    <source>
        <strain evidence="2">169a</strain>
    </source>
</reference>
<evidence type="ECO:0000259" key="1">
    <source>
        <dbReference type="PROSITE" id="PS51340"/>
    </source>
</evidence>
<gene>
    <name evidence="2" type="ORF">R9X50_00321100</name>
</gene>